<dbReference type="EMBL" id="AP006618">
    <property type="protein sequence ID" value="BAD55099.1"/>
    <property type="molecule type" value="Genomic_DNA"/>
</dbReference>
<sequence length="102" mass="11594">MRFTTRTTGLLAAPPPILVRAAARMHRAGTQARHARQGPRRTMIGVRLTDEQIEQLDWRANSEGLVTKAGEPNRSELIRIMIAYAEQNMPADWRPEGWRYVG</sequence>
<dbReference type="CDD" id="cd22231">
    <property type="entry name" value="RHH_NikR_HicB-like"/>
    <property type="match status" value="1"/>
</dbReference>
<dbReference type="Proteomes" id="UP000006820">
    <property type="component" value="Chromosome"/>
</dbReference>
<dbReference type="STRING" id="247156.NFA_2570"/>
<dbReference type="AlphaFoldDB" id="Q5Z392"/>
<organism evidence="1 2">
    <name type="scientific">Nocardia farcinica (strain IFM 10152)</name>
    <dbReference type="NCBI Taxonomy" id="247156"/>
    <lineage>
        <taxon>Bacteria</taxon>
        <taxon>Bacillati</taxon>
        <taxon>Actinomycetota</taxon>
        <taxon>Actinomycetes</taxon>
        <taxon>Mycobacteriales</taxon>
        <taxon>Nocardiaceae</taxon>
        <taxon>Nocardia</taxon>
    </lineage>
</organism>
<dbReference type="eggNOG" id="ENOG5031FIC">
    <property type="taxonomic scope" value="Bacteria"/>
</dbReference>
<name>Q5Z392_NOCFA</name>
<proteinExistence type="predicted"/>
<keyword evidence="2" id="KW-1185">Reference proteome</keyword>
<accession>Q5Z392</accession>
<dbReference type="GeneID" id="61131098"/>
<gene>
    <name evidence="1" type="ordered locus">NFA_2570</name>
</gene>
<dbReference type="KEGG" id="nfa:NFA_2570"/>
<evidence type="ECO:0000313" key="1">
    <source>
        <dbReference type="EMBL" id="BAD55099.1"/>
    </source>
</evidence>
<protein>
    <submittedName>
        <fullName evidence="1">Uncharacterized protein</fullName>
    </submittedName>
</protein>
<dbReference type="HOGENOM" id="CLU_2274419_0_0_11"/>
<dbReference type="OrthoDB" id="4480387at2"/>
<reference evidence="1 2" key="1">
    <citation type="journal article" date="2004" name="Proc. Natl. Acad. Sci. U.S.A.">
        <title>The complete genomic sequence of Nocardia farcinica IFM 10152.</title>
        <authorList>
            <person name="Ishikawa J."/>
            <person name="Yamashita A."/>
            <person name="Mikami Y."/>
            <person name="Hoshino Y."/>
            <person name="Kurita H."/>
            <person name="Hotta K."/>
            <person name="Shiba T."/>
            <person name="Hattori M."/>
        </authorList>
    </citation>
    <scope>NUCLEOTIDE SEQUENCE [LARGE SCALE GENOMIC DNA]</scope>
    <source>
        <strain evidence="1 2">IFM 10152</strain>
    </source>
</reference>
<dbReference type="RefSeq" id="WP_011206786.1">
    <property type="nucleotide sequence ID" value="NC_006361.1"/>
</dbReference>
<evidence type="ECO:0000313" key="2">
    <source>
        <dbReference type="Proteomes" id="UP000006820"/>
    </source>
</evidence>